<comment type="caution">
    <text evidence="2">The sequence shown here is derived from an EMBL/GenBank/DDBJ whole genome shotgun (WGS) entry which is preliminary data.</text>
</comment>
<dbReference type="Proteomes" id="UP001165422">
    <property type="component" value="Unassembled WGS sequence"/>
</dbReference>
<dbReference type="RefSeq" id="WP_150358177.1">
    <property type="nucleotide sequence ID" value="NZ_JAJJPB010000020.1"/>
</dbReference>
<evidence type="ECO:0000313" key="2">
    <source>
        <dbReference type="EMBL" id="MCC9295947.1"/>
    </source>
</evidence>
<name>A0ABS8N822_9CLOT</name>
<dbReference type="EMBL" id="JAJJPB010000020">
    <property type="protein sequence ID" value="MCC9295947.1"/>
    <property type="molecule type" value="Genomic_DNA"/>
</dbReference>
<protein>
    <submittedName>
        <fullName evidence="2">MEDS domain-containing protein</fullName>
    </submittedName>
</protein>
<organism evidence="2 3">
    <name type="scientific">Clostridium aromativorans</name>
    <dbReference type="NCBI Taxonomy" id="2836848"/>
    <lineage>
        <taxon>Bacteria</taxon>
        <taxon>Bacillati</taxon>
        <taxon>Bacillota</taxon>
        <taxon>Clostridia</taxon>
        <taxon>Eubacteriales</taxon>
        <taxon>Clostridiaceae</taxon>
        <taxon>Clostridium</taxon>
    </lineage>
</organism>
<evidence type="ECO:0000259" key="1">
    <source>
        <dbReference type="Pfam" id="PF14417"/>
    </source>
</evidence>
<evidence type="ECO:0000313" key="3">
    <source>
        <dbReference type="Proteomes" id="UP001165422"/>
    </source>
</evidence>
<sequence>MVNSNIFGYHSSFYYCGLGHLIVNMHRYIKDGADKGEKIYICTEDRIYFKLLEYLGEYNKYIEYFDVINMMDYYKKMGLRKVKVKLSKCIGQNIEKGYTGARFIMQIGYVISRTSAEDFLYFDKNISNIILGTRASFMCVYDFEDYLNNKNFINDNIIRESYKNHFFRLYGGKLKKWDELLNLK</sequence>
<accession>A0ABS8N822</accession>
<gene>
    <name evidence="2" type="ORF">LN736_13855</name>
</gene>
<proteinExistence type="predicted"/>
<feature type="domain" description="MEDS" evidence="1">
    <location>
        <begin position="10"/>
        <end position="145"/>
    </location>
</feature>
<reference evidence="2" key="1">
    <citation type="submission" date="2021-11" db="EMBL/GenBank/DDBJ databases">
        <authorList>
            <person name="Qingchun L."/>
            <person name="Dong Z."/>
            <person name="Zongwei Q."/>
            <person name="Jia Z."/>
            <person name="Duotao L."/>
        </authorList>
    </citation>
    <scope>NUCLEOTIDE SEQUENCE</scope>
    <source>
        <strain evidence="2">WLY-B-L2</strain>
    </source>
</reference>
<dbReference type="InterPro" id="IPR025847">
    <property type="entry name" value="MEDS_domain"/>
</dbReference>
<dbReference type="Pfam" id="PF14417">
    <property type="entry name" value="MEDS"/>
    <property type="match status" value="1"/>
</dbReference>
<keyword evidence="3" id="KW-1185">Reference proteome</keyword>